<dbReference type="SUPFAM" id="SSF52402">
    <property type="entry name" value="Adenine nucleotide alpha hydrolases-like"/>
    <property type="match status" value="2"/>
</dbReference>
<dbReference type="InterPro" id="IPR014729">
    <property type="entry name" value="Rossmann-like_a/b/a_fold"/>
</dbReference>
<dbReference type="InterPro" id="IPR006015">
    <property type="entry name" value="Universal_stress_UspA"/>
</dbReference>
<evidence type="ECO:0000313" key="4">
    <source>
        <dbReference type="Proteomes" id="UP000054997"/>
    </source>
</evidence>
<dbReference type="Gene3D" id="3.40.50.620">
    <property type="entry name" value="HUPs"/>
    <property type="match status" value="2"/>
</dbReference>
<sequence>MLLRKIIIATDFSKHAEYALRRAILLAEQQDTTLELIHVLKQPWPASFVQFSNKEQQKGLLELEKNTEDKLQSLVKQFSSSISVNTSVLLGRAADEIIRFAQDNQGDLIIAGAHGQYHISDYVLGTTSGEIVRQGKTPVLLVKKEPSFSYNKILIATDFSEASKRAVKIAFHCFPGARFQLLHIADIYYQQFLNIDDVGKNERHYPTNNIFKKLDRFLRDCKVKPDKFEKKIIGGYLADAIIMQAKKWSADLLAFGTQGHSKLHYLLMGSVAKRLIQLSNIDMLIVPPGKIRIGQS</sequence>
<dbReference type="PANTHER" id="PTHR46268:SF22">
    <property type="entry name" value="SENSOR PROTEIN KDPD-RELATED"/>
    <property type="match status" value="1"/>
</dbReference>
<dbReference type="AlphaFoldDB" id="A0A0W0VMP2"/>
<protein>
    <submittedName>
        <fullName evidence="3">Universal stress protein family protein</fullName>
    </submittedName>
</protein>
<comment type="similarity">
    <text evidence="1">Belongs to the universal stress protein A family.</text>
</comment>
<dbReference type="EMBL" id="LNYK01000016">
    <property type="protein sequence ID" value="KTD21165.1"/>
    <property type="molecule type" value="Genomic_DNA"/>
</dbReference>
<dbReference type="PANTHER" id="PTHR46268">
    <property type="entry name" value="STRESS RESPONSE PROTEIN NHAX"/>
    <property type="match status" value="1"/>
</dbReference>
<comment type="caution">
    <text evidence="3">The sequence shown here is derived from an EMBL/GenBank/DDBJ whole genome shotgun (WGS) entry which is preliminary data.</text>
</comment>
<dbReference type="RefSeq" id="WP_058529262.1">
    <property type="nucleotide sequence ID" value="NZ_CAAAHZ010000003.1"/>
</dbReference>
<keyword evidence="4" id="KW-1185">Reference proteome</keyword>
<dbReference type="PRINTS" id="PR01438">
    <property type="entry name" value="UNVRSLSTRESS"/>
</dbReference>
<dbReference type="OrthoDB" id="9792500at2"/>
<accession>A0A0W0VMP2</accession>
<dbReference type="PATRIC" id="fig|45068.5.peg.1365"/>
<feature type="domain" description="UspA" evidence="2">
    <location>
        <begin position="150"/>
        <end position="287"/>
    </location>
</feature>
<evidence type="ECO:0000313" key="3">
    <source>
        <dbReference type="EMBL" id="KTD21165.1"/>
    </source>
</evidence>
<proteinExistence type="inferred from homology"/>
<dbReference type="CDD" id="cd00293">
    <property type="entry name" value="USP-like"/>
    <property type="match status" value="2"/>
</dbReference>
<name>A0A0W0VMP2_9GAMM</name>
<evidence type="ECO:0000256" key="1">
    <source>
        <dbReference type="ARBA" id="ARBA00008791"/>
    </source>
</evidence>
<dbReference type="Proteomes" id="UP000054997">
    <property type="component" value="Unassembled WGS sequence"/>
</dbReference>
<dbReference type="InterPro" id="IPR006016">
    <property type="entry name" value="UspA"/>
</dbReference>
<dbReference type="Pfam" id="PF00582">
    <property type="entry name" value="Usp"/>
    <property type="match status" value="2"/>
</dbReference>
<evidence type="ECO:0000259" key="2">
    <source>
        <dbReference type="Pfam" id="PF00582"/>
    </source>
</evidence>
<feature type="domain" description="UspA" evidence="2">
    <location>
        <begin position="4"/>
        <end position="143"/>
    </location>
</feature>
<organism evidence="3 4">
    <name type="scientific">Legionella londiniensis</name>
    <dbReference type="NCBI Taxonomy" id="45068"/>
    <lineage>
        <taxon>Bacteria</taxon>
        <taxon>Pseudomonadati</taxon>
        <taxon>Pseudomonadota</taxon>
        <taxon>Gammaproteobacteria</taxon>
        <taxon>Legionellales</taxon>
        <taxon>Legionellaceae</taxon>
        <taxon>Legionella</taxon>
    </lineage>
</organism>
<gene>
    <name evidence="3" type="ORF">Llon_1263</name>
</gene>
<reference evidence="3 4" key="1">
    <citation type="submission" date="2015-11" db="EMBL/GenBank/DDBJ databases">
        <title>Genomic analysis of 38 Legionella species identifies large and diverse effector repertoires.</title>
        <authorList>
            <person name="Burstein D."/>
            <person name="Amaro F."/>
            <person name="Zusman T."/>
            <person name="Lifshitz Z."/>
            <person name="Cohen O."/>
            <person name="Gilbert J.A."/>
            <person name="Pupko T."/>
            <person name="Shuman H.A."/>
            <person name="Segal G."/>
        </authorList>
    </citation>
    <scope>NUCLEOTIDE SEQUENCE [LARGE SCALE GENOMIC DNA]</scope>
    <source>
        <strain evidence="3 4">ATCC 49505</strain>
    </source>
</reference>